<gene>
    <name evidence="2" type="ORF">HWI92_21380</name>
</gene>
<dbReference type="Pfam" id="PF10047">
    <property type="entry name" value="DUF2281"/>
    <property type="match status" value="1"/>
</dbReference>
<proteinExistence type="predicted"/>
<evidence type="ECO:0000313" key="3">
    <source>
        <dbReference type="Proteomes" id="UP000612680"/>
    </source>
</evidence>
<feature type="domain" description="DUF2281" evidence="1">
    <location>
        <begin position="36"/>
        <end position="68"/>
    </location>
</feature>
<protein>
    <submittedName>
        <fullName evidence="2">DUF2281 domain-containing protein</fullName>
    </submittedName>
</protein>
<organism evidence="2 3">
    <name type="scientific">Dyadobacter sandarakinus</name>
    <dbReference type="NCBI Taxonomy" id="2747268"/>
    <lineage>
        <taxon>Bacteria</taxon>
        <taxon>Pseudomonadati</taxon>
        <taxon>Bacteroidota</taxon>
        <taxon>Cytophagia</taxon>
        <taxon>Cytophagales</taxon>
        <taxon>Spirosomataceae</taxon>
        <taxon>Dyadobacter</taxon>
    </lineage>
</organism>
<evidence type="ECO:0000313" key="2">
    <source>
        <dbReference type="EMBL" id="QRR03284.1"/>
    </source>
</evidence>
<dbReference type="EMBL" id="CP056775">
    <property type="protein sequence ID" value="QRR03284.1"/>
    <property type="molecule type" value="Genomic_DNA"/>
</dbReference>
<evidence type="ECO:0000259" key="1">
    <source>
        <dbReference type="Pfam" id="PF10047"/>
    </source>
</evidence>
<accession>A0ABX7IBH5</accession>
<reference evidence="2 3" key="1">
    <citation type="submission" date="2020-06" db="EMBL/GenBank/DDBJ databases">
        <title>Dyadobacter sandarakinus sp. nov., isolated from the soil of the Arctic Yellow River Station.</title>
        <authorList>
            <person name="Zhang Y."/>
            <person name="Peng F."/>
        </authorList>
    </citation>
    <scope>NUCLEOTIDE SEQUENCE [LARGE SCALE GENOMIC DNA]</scope>
    <source>
        <strain evidence="2 3">Q3-56</strain>
    </source>
</reference>
<dbReference type="RefSeq" id="WP_204659076.1">
    <property type="nucleotide sequence ID" value="NZ_CP056775.1"/>
</dbReference>
<sequence length="69" mass="7799">MWTTIGGVYENGKVILSESPPDMDRAKVLITFLGDNNEKSKKRVLGTMKGTIQMSDDFNEPLDDLKDYM</sequence>
<name>A0ABX7IBH5_9BACT</name>
<keyword evidence="3" id="KW-1185">Reference proteome</keyword>
<dbReference type="Proteomes" id="UP000612680">
    <property type="component" value="Chromosome"/>
</dbReference>
<dbReference type="InterPro" id="IPR018739">
    <property type="entry name" value="DUF2281"/>
</dbReference>